<evidence type="ECO:0000256" key="1">
    <source>
        <dbReference type="SAM" id="MobiDB-lite"/>
    </source>
</evidence>
<keyword evidence="4" id="KW-1185">Reference proteome</keyword>
<reference evidence="3 4" key="1">
    <citation type="submission" date="2024-05" db="EMBL/GenBank/DDBJ databases">
        <authorList>
            <person name="Wallberg A."/>
        </authorList>
    </citation>
    <scope>NUCLEOTIDE SEQUENCE [LARGE SCALE GENOMIC DNA]</scope>
</reference>
<dbReference type="InterPro" id="IPR039146">
    <property type="entry name" value="GPANK1"/>
</dbReference>
<dbReference type="GO" id="GO:0003676">
    <property type="term" value="F:nucleic acid binding"/>
    <property type="evidence" value="ECO:0007669"/>
    <property type="project" value="InterPro"/>
</dbReference>
<sequence>MLKSMGWTEGRGLGKQEEGRTNPVNLSNHFGKRGLGENSKKKTFRPKESKYHTKKEKKVIAGKRNQNCEVLQEDQSNRKLDLQSSSVSSPAVVEDTNTDKEWDVHDVESIFIKSISKGNKTSSYIGPTINKWLVINYNDTIKRKPLLIFLHALVTGGELYGLTISAHLEIINSKLYQPEQEFPKLMANYPELQMIVCILKKNNAGLYDRIKDAGDNNLVTQCVLGKNVLRPSPTIVENIVIKIDAKFRTQAMLGKKSLNN</sequence>
<protein>
    <recommendedName>
        <fullName evidence="2">G-patch domain-containing protein</fullName>
    </recommendedName>
</protein>
<feature type="compositionally biased region" description="Basic and acidic residues" evidence="1">
    <location>
        <begin position="34"/>
        <end position="51"/>
    </location>
</feature>
<dbReference type="PROSITE" id="PS50174">
    <property type="entry name" value="G_PATCH"/>
    <property type="match status" value="1"/>
</dbReference>
<dbReference type="SMART" id="SM00443">
    <property type="entry name" value="G_patch"/>
    <property type="match status" value="1"/>
</dbReference>
<evidence type="ECO:0000313" key="4">
    <source>
        <dbReference type="Proteomes" id="UP001497623"/>
    </source>
</evidence>
<evidence type="ECO:0000313" key="3">
    <source>
        <dbReference type="EMBL" id="CAL4090499.1"/>
    </source>
</evidence>
<dbReference type="PANTHER" id="PTHR20923">
    <property type="entry name" value="BAT4 PROTEIN-RELATED"/>
    <property type="match status" value="1"/>
</dbReference>
<dbReference type="InterPro" id="IPR000467">
    <property type="entry name" value="G_patch_dom"/>
</dbReference>
<name>A0AAV2QNH4_MEGNR</name>
<dbReference type="Proteomes" id="UP001497623">
    <property type="component" value="Unassembled WGS sequence"/>
</dbReference>
<comment type="caution">
    <text evidence="3">The sequence shown here is derived from an EMBL/GenBank/DDBJ whole genome shotgun (WGS) entry which is preliminary data.</text>
</comment>
<dbReference type="PANTHER" id="PTHR20923:SF1">
    <property type="entry name" value="G PATCH DOMAIN AND ANKYRIN REPEAT-CONTAINING PROTEIN 1"/>
    <property type="match status" value="1"/>
</dbReference>
<feature type="region of interest" description="Disordered" evidence="1">
    <location>
        <begin position="1"/>
        <end position="94"/>
    </location>
</feature>
<proteinExistence type="predicted"/>
<feature type="non-terminal residue" evidence="3">
    <location>
        <position position="260"/>
    </location>
</feature>
<evidence type="ECO:0000259" key="2">
    <source>
        <dbReference type="PROSITE" id="PS50174"/>
    </source>
</evidence>
<feature type="domain" description="G-patch" evidence="2">
    <location>
        <begin position="1"/>
        <end position="40"/>
    </location>
</feature>
<dbReference type="EMBL" id="CAXKWB010008276">
    <property type="protein sequence ID" value="CAL4090499.1"/>
    <property type="molecule type" value="Genomic_DNA"/>
</dbReference>
<gene>
    <name evidence="3" type="ORF">MNOR_LOCUS14039</name>
</gene>
<dbReference type="Gene3D" id="3.40.50.2300">
    <property type="match status" value="1"/>
</dbReference>
<accession>A0AAV2QNH4</accession>
<dbReference type="SUPFAM" id="SSF53098">
    <property type="entry name" value="Ribonuclease H-like"/>
    <property type="match status" value="1"/>
</dbReference>
<feature type="compositionally biased region" description="Basic residues" evidence="1">
    <location>
        <begin position="52"/>
        <end position="61"/>
    </location>
</feature>
<dbReference type="Pfam" id="PF01585">
    <property type="entry name" value="G-patch"/>
    <property type="match status" value="1"/>
</dbReference>
<dbReference type="AlphaFoldDB" id="A0AAV2QNH4"/>
<dbReference type="InterPro" id="IPR012337">
    <property type="entry name" value="RNaseH-like_sf"/>
</dbReference>
<organism evidence="3 4">
    <name type="scientific">Meganyctiphanes norvegica</name>
    <name type="common">Northern krill</name>
    <name type="synonym">Thysanopoda norvegica</name>
    <dbReference type="NCBI Taxonomy" id="48144"/>
    <lineage>
        <taxon>Eukaryota</taxon>
        <taxon>Metazoa</taxon>
        <taxon>Ecdysozoa</taxon>
        <taxon>Arthropoda</taxon>
        <taxon>Crustacea</taxon>
        <taxon>Multicrustacea</taxon>
        <taxon>Malacostraca</taxon>
        <taxon>Eumalacostraca</taxon>
        <taxon>Eucarida</taxon>
        <taxon>Euphausiacea</taxon>
        <taxon>Euphausiidae</taxon>
        <taxon>Meganyctiphanes</taxon>
    </lineage>
</organism>